<dbReference type="AlphaFoldDB" id="A0A081NTA0"/>
<reference evidence="1 2" key="1">
    <citation type="submission" date="2014-06" db="EMBL/GenBank/DDBJ databases">
        <title>Draft genome sequence of Paenibacillus sp. MSt1.</title>
        <authorList>
            <person name="Aw Y.K."/>
            <person name="Ong K.S."/>
            <person name="Gan H.M."/>
            <person name="Lee S.M."/>
        </authorList>
    </citation>
    <scope>NUCLEOTIDE SEQUENCE [LARGE SCALE GENOMIC DNA]</scope>
    <source>
        <strain evidence="1 2">MSt1</strain>
    </source>
</reference>
<dbReference type="EMBL" id="JNVM01000067">
    <property type="protein sequence ID" value="KEQ21673.1"/>
    <property type="molecule type" value="Genomic_DNA"/>
</dbReference>
<gene>
    <name evidence="1" type="ORF">ET33_34460</name>
</gene>
<evidence type="ECO:0000313" key="2">
    <source>
        <dbReference type="Proteomes" id="UP000028123"/>
    </source>
</evidence>
<dbReference type="RefSeq" id="WP_036693840.1">
    <property type="nucleotide sequence ID" value="NZ_FYEP01000008.1"/>
</dbReference>
<protein>
    <submittedName>
        <fullName evidence="1">Uncharacterized protein</fullName>
    </submittedName>
</protein>
<evidence type="ECO:0000313" key="1">
    <source>
        <dbReference type="EMBL" id="KEQ21673.1"/>
    </source>
</evidence>
<accession>A0A081NTA0</accession>
<organism evidence="1 2">
    <name type="scientific">Paenibacillus tyrfis</name>
    <dbReference type="NCBI Taxonomy" id="1501230"/>
    <lineage>
        <taxon>Bacteria</taxon>
        <taxon>Bacillati</taxon>
        <taxon>Bacillota</taxon>
        <taxon>Bacilli</taxon>
        <taxon>Bacillales</taxon>
        <taxon>Paenibacillaceae</taxon>
        <taxon>Paenibacillus</taxon>
    </lineage>
</organism>
<proteinExistence type="predicted"/>
<sequence>MEMINGQLWINCNWCECKFPEREATKVTQDKTFLGFKTGTETVKVCGQCIHEHKKYIKTLNNKN</sequence>
<comment type="caution">
    <text evidence="1">The sequence shown here is derived from an EMBL/GenBank/DDBJ whole genome shotgun (WGS) entry which is preliminary data.</text>
</comment>
<name>A0A081NTA0_9BACL</name>
<keyword evidence="2" id="KW-1185">Reference proteome</keyword>
<dbReference type="Proteomes" id="UP000028123">
    <property type="component" value="Unassembled WGS sequence"/>
</dbReference>